<feature type="domain" description="DnaJ homologue subfamily C member 28 conserved" evidence="2">
    <location>
        <begin position="1"/>
        <end position="62"/>
    </location>
</feature>
<protein>
    <recommendedName>
        <fullName evidence="2">DnaJ homologue subfamily C member 28 conserved domain-containing protein</fullName>
    </recommendedName>
</protein>
<dbReference type="EMBL" id="GECU01005451">
    <property type="protein sequence ID" value="JAT02256.1"/>
    <property type="molecule type" value="Transcribed_RNA"/>
</dbReference>
<reference evidence="3" key="1">
    <citation type="submission" date="2015-11" db="EMBL/GenBank/DDBJ databases">
        <title>De novo transcriptome assembly of four potential Pierce s Disease insect vectors from Arizona vineyards.</title>
        <authorList>
            <person name="Tassone E.E."/>
        </authorList>
    </citation>
    <scope>NUCLEOTIDE SEQUENCE</scope>
</reference>
<dbReference type="PANTHER" id="PTHR39158:SF1">
    <property type="entry name" value="DNAJ HOMOLOG SUBFAMILY C MEMBER 28"/>
    <property type="match status" value="1"/>
</dbReference>
<sequence>MAKGEFDNLSGKGKPLSTRQDHYNPYVDLVTHKMNQVMIDNGFMPEWISLQKEIRSDCERVREGLEKVRAGLSDPPLPQLEAERWTAAINDVKEDVQALNAKIGKFNLVVPLLPNQMLLFDLDQEATKILNSPPKKFEEPKPKPSKIKHESQDTLISMLVSVFNR</sequence>
<accession>A0A1B6JSQ1</accession>
<dbReference type="PANTHER" id="PTHR39158">
    <property type="entry name" value="OS08G0560600 PROTEIN"/>
    <property type="match status" value="1"/>
</dbReference>
<proteinExistence type="predicted"/>
<feature type="compositionally biased region" description="Basic and acidic residues" evidence="1">
    <location>
        <begin position="135"/>
        <end position="150"/>
    </location>
</feature>
<dbReference type="Pfam" id="PF09350">
    <property type="entry name" value="DJC28_CD"/>
    <property type="match status" value="1"/>
</dbReference>
<dbReference type="AlphaFoldDB" id="A0A1B6JSQ1"/>
<organism evidence="3">
    <name type="scientific">Homalodisca liturata</name>
    <dbReference type="NCBI Taxonomy" id="320908"/>
    <lineage>
        <taxon>Eukaryota</taxon>
        <taxon>Metazoa</taxon>
        <taxon>Ecdysozoa</taxon>
        <taxon>Arthropoda</taxon>
        <taxon>Hexapoda</taxon>
        <taxon>Insecta</taxon>
        <taxon>Pterygota</taxon>
        <taxon>Neoptera</taxon>
        <taxon>Paraneoptera</taxon>
        <taxon>Hemiptera</taxon>
        <taxon>Auchenorrhyncha</taxon>
        <taxon>Membracoidea</taxon>
        <taxon>Cicadellidae</taxon>
        <taxon>Cicadellinae</taxon>
        <taxon>Proconiini</taxon>
        <taxon>Homalodisca</taxon>
    </lineage>
</organism>
<dbReference type="InterPro" id="IPR018961">
    <property type="entry name" value="DnaJ_homolog_subfam-C_membr-28"/>
</dbReference>
<evidence type="ECO:0000259" key="2">
    <source>
        <dbReference type="Pfam" id="PF09350"/>
    </source>
</evidence>
<feature type="region of interest" description="Disordered" evidence="1">
    <location>
        <begin position="131"/>
        <end position="150"/>
    </location>
</feature>
<evidence type="ECO:0000256" key="1">
    <source>
        <dbReference type="SAM" id="MobiDB-lite"/>
    </source>
</evidence>
<dbReference type="InterPro" id="IPR052573">
    <property type="entry name" value="DnaJ_C_subfamily_28"/>
</dbReference>
<evidence type="ECO:0000313" key="3">
    <source>
        <dbReference type="EMBL" id="JAT02256.1"/>
    </source>
</evidence>
<name>A0A1B6JSQ1_9HEMI</name>
<gene>
    <name evidence="3" type="ORF">g.28752</name>
</gene>